<dbReference type="EMBL" id="OZ037947">
    <property type="protein sequence ID" value="CAL1708022.1"/>
    <property type="molecule type" value="Genomic_DNA"/>
</dbReference>
<organism evidence="2 3">
    <name type="scientific">Somion occarium</name>
    <dbReference type="NCBI Taxonomy" id="3059160"/>
    <lineage>
        <taxon>Eukaryota</taxon>
        <taxon>Fungi</taxon>
        <taxon>Dikarya</taxon>
        <taxon>Basidiomycota</taxon>
        <taxon>Agaricomycotina</taxon>
        <taxon>Agaricomycetes</taxon>
        <taxon>Polyporales</taxon>
        <taxon>Cerrenaceae</taxon>
        <taxon>Somion</taxon>
    </lineage>
</organism>
<evidence type="ECO:0000256" key="1">
    <source>
        <dbReference type="SAM" id="MobiDB-lite"/>
    </source>
</evidence>
<dbReference type="Proteomes" id="UP001497453">
    <property type="component" value="Chromosome 4"/>
</dbReference>
<evidence type="ECO:0000313" key="2">
    <source>
        <dbReference type="EMBL" id="CAL1708022.1"/>
    </source>
</evidence>
<name>A0ABP1DLI5_9APHY</name>
<feature type="region of interest" description="Disordered" evidence="1">
    <location>
        <begin position="71"/>
        <end position="91"/>
    </location>
</feature>
<keyword evidence="3" id="KW-1185">Reference proteome</keyword>
<gene>
    <name evidence="2" type="ORF">GFSPODELE1_LOCUS6653</name>
</gene>
<evidence type="ECO:0000313" key="3">
    <source>
        <dbReference type="Proteomes" id="UP001497453"/>
    </source>
</evidence>
<proteinExistence type="predicted"/>
<reference evidence="3" key="1">
    <citation type="submission" date="2024-04" db="EMBL/GenBank/DDBJ databases">
        <authorList>
            <person name="Shaw F."/>
            <person name="Minotto A."/>
        </authorList>
    </citation>
    <scope>NUCLEOTIDE SEQUENCE [LARGE SCALE GENOMIC DNA]</scope>
</reference>
<protein>
    <submittedName>
        <fullName evidence="2">Uncharacterized protein</fullName>
    </submittedName>
</protein>
<sequence>MAIENSQLNARLPSRPICAVCWMAVGPLPPSPSPIHVATIDYTRAGAYRIHCRNGNGFWNEIHRRWRRTLTQRSGQHHAQGRPEMNRGWPPAATSRYWKKVAFGG</sequence>
<accession>A0ABP1DLI5</accession>
<feature type="compositionally biased region" description="Basic residues" evidence="1">
    <location>
        <begin position="71"/>
        <end position="80"/>
    </location>
</feature>